<keyword evidence="3" id="KW-0285">Flavoprotein</keyword>
<comment type="caution">
    <text evidence="7">The sequence shown here is derived from an EMBL/GenBank/DDBJ whole genome shotgun (WGS) entry which is preliminary data.</text>
</comment>
<sequence>MKNDLFELTASRRSVRKYDGEPIDQEILDEIMKVALTAPCSFGHRPVEFVVVKDQDTIRELATCKSLGGSQIIGASAVVVVMVNLNRGEFWIEDGAIASSYILLAAEQYGLGACWVHIRNRMGKRKSSDEEIRELLDIPDDFAVLNLVAIGGKGEFKQGYTEKDFDKSKIHFEKY</sequence>
<dbReference type="Pfam" id="PF00881">
    <property type="entry name" value="Nitroreductase"/>
    <property type="match status" value="2"/>
</dbReference>
<feature type="domain" description="Nitroreductase" evidence="6">
    <location>
        <begin position="10"/>
        <end position="62"/>
    </location>
</feature>
<dbReference type="CDD" id="cd02151">
    <property type="entry name" value="nitroreductase"/>
    <property type="match status" value="1"/>
</dbReference>
<dbReference type="SUPFAM" id="SSF55469">
    <property type="entry name" value="FMN-dependent nitroreductase-like"/>
    <property type="match status" value="1"/>
</dbReference>
<evidence type="ECO:0000256" key="2">
    <source>
        <dbReference type="ARBA" id="ARBA00007118"/>
    </source>
</evidence>
<dbReference type="PANTHER" id="PTHR43673">
    <property type="entry name" value="NAD(P)H NITROREDUCTASE YDGI-RELATED"/>
    <property type="match status" value="1"/>
</dbReference>
<feature type="domain" description="Nitroreductase" evidence="6">
    <location>
        <begin position="93"/>
        <end position="151"/>
    </location>
</feature>
<name>A0A8T3VPB2_METOL</name>
<organism evidence="7 8">
    <name type="scientific">Methanobrevibacter olleyae</name>
    <dbReference type="NCBI Taxonomy" id="294671"/>
    <lineage>
        <taxon>Archaea</taxon>
        <taxon>Methanobacteriati</taxon>
        <taxon>Methanobacteriota</taxon>
        <taxon>Methanomada group</taxon>
        <taxon>Methanobacteria</taxon>
        <taxon>Methanobacteriales</taxon>
        <taxon>Methanobacteriaceae</taxon>
        <taxon>Methanobrevibacter</taxon>
    </lineage>
</organism>
<evidence type="ECO:0000256" key="4">
    <source>
        <dbReference type="ARBA" id="ARBA00022643"/>
    </source>
</evidence>
<dbReference type="InterPro" id="IPR029479">
    <property type="entry name" value="Nitroreductase"/>
</dbReference>
<evidence type="ECO:0000313" key="8">
    <source>
        <dbReference type="Proteomes" id="UP000732619"/>
    </source>
</evidence>
<comment type="similarity">
    <text evidence="2">Belongs to the nitroreductase family.</text>
</comment>
<keyword evidence="5" id="KW-0560">Oxidoreductase</keyword>
<evidence type="ECO:0000256" key="5">
    <source>
        <dbReference type="ARBA" id="ARBA00023002"/>
    </source>
</evidence>
<comment type="cofactor">
    <cofactor evidence="1">
        <name>FMN</name>
        <dbReference type="ChEBI" id="CHEBI:58210"/>
    </cofactor>
</comment>
<accession>A0A8T3VPB2</accession>
<dbReference type="InterPro" id="IPR000415">
    <property type="entry name" value="Nitroreductase-like"/>
</dbReference>
<proteinExistence type="inferred from homology"/>
<keyword evidence="4" id="KW-0288">FMN</keyword>
<dbReference type="Gene3D" id="3.40.109.10">
    <property type="entry name" value="NADH Oxidase"/>
    <property type="match status" value="1"/>
</dbReference>
<dbReference type="EMBL" id="SUTG01000021">
    <property type="protein sequence ID" value="MBE6512557.1"/>
    <property type="molecule type" value="Genomic_DNA"/>
</dbReference>
<reference evidence="7" key="1">
    <citation type="submission" date="2019-04" db="EMBL/GenBank/DDBJ databases">
        <title>Evolution of Biomass-Degrading Anaerobic Consortia Revealed by Metagenomics.</title>
        <authorList>
            <person name="Peng X."/>
        </authorList>
    </citation>
    <scope>NUCLEOTIDE SEQUENCE</scope>
    <source>
        <strain evidence="7">SIG14</strain>
    </source>
</reference>
<protein>
    <submittedName>
        <fullName evidence="7">NAD(P)H nitroreductase</fullName>
    </submittedName>
</protein>
<evidence type="ECO:0000313" key="7">
    <source>
        <dbReference type="EMBL" id="MBE6512557.1"/>
    </source>
</evidence>
<gene>
    <name evidence="7" type="ORF">E7Z75_05400</name>
</gene>
<evidence type="ECO:0000259" key="6">
    <source>
        <dbReference type="Pfam" id="PF00881"/>
    </source>
</evidence>
<dbReference type="Proteomes" id="UP000732619">
    <property type="component" value="Unassembled WGS sequence"/>
</dbReference>
<dbReference type="PANTHER" id="PTHR43673:SF2">
    <property type="entry name" value="NITROREDUCTASE"/>
    <property type="match status" value="1"/>
</dbReference>
<dbReference type="AlphaFoldDB" id="A0A8T3VPB2"/>
<evidence type="ECO:0000256" key="3">
    <source>
        <dbReference type="ARBA" id="ARBA00022630"/>
    </source>
</evidence>
<evidence type="ECO:0000256" key="1">
    <source>
        <dbReference type="ARBA" id="ARBA00001917"/>
    </source>
</evidence>
<dbReference type="GO" id="GO:0016491">
    <property type="term" value="F:oxidoreductase activity"/>
    <property type="evidence" value="ECO:0007669"/>
    <property type="project" value="UniProtKB-KW"/>
</dbReference>